<dbReference type="AlphaFoldDB" id="A0A381NK83"/>
<protein>
    <recommendedName>
        <fullName evidence="2">MacB-like periplasmic core domain-containing protein</fullName>
    </recommendedName>
</protein>
<gene>
    <name evidence="3" type="ORF">METZ01_LOCUS7829</name>
</gene>
<evidence type="ECO:0000256" key="1">
    <source>
        <dbReference type="SAM" id="Phobius"/>
    </source>
</evidence>
<feature type="domain" description="MacB-like periplasmic core" evidence="2">
    <location>
        <begin position="20"/>
        <end position="241"/>
    </location>
</feature>
<feature type="transmembrane region" description="Helical" evidence="1">
    <location>
        <begin position="280"/>
        <end position="303"/>
    </location>
</feature>
<dbReference type="InterPro" id="IPR050250">
    <property type="entry name" value="Macrolide_Exporter_MacB"/>
</dbReference>
<feature type="non-terminal residue" evidence="3">
    <location>
        <position position="313"/>
    </location>
</feature>
<reference evidence="3" key="1">
    <citation type="submission" date="2018-05" db="EMBL/GenBank/DDBJ databases">
        <authorList>
            <person name="Lanie J.A."/>
            <person name="Ng W.-L."/>
            <person name="Kazmierczak K.M."/>
            <person name="Andrzejewski T.M."/>
            <person name="Davidsen T.M."/>
            <person name="Wayne K.J."/>
            <person name="Tettelin H."/>
            <person name="Glass J.I."/>
            <person name="Rusch D."/>
            <person name="Podicherti R."/>
            <person name="Tsui H.-C.T."/>
            <person name="Winkler M.E."/>
        </authorList>
    </citation>
    <scope>NUCLEOTIDE SEQUENCE</scope>
</reference>
<proteinExistence type="predicted"/>
<name>A0A381NK83_9ZZZZ</name>
<evidence type="ECO:0000313" key="3">
    <source>
        <dbReference type="EMBL" id="SUZ54975.1"/>
    </source>
</evidence>
<keyword evidence="1" id="KW-1133">Transmembrane helix</keyword>
<keyword evidence="1" id="KW-0472">Membrane</keyword>
<dbReference type="InterPro" id="IPR025857">
    <property type="entry name" value="MacB_PCD"/>
</dbReference>
<dbReference type="PANTHER" id="PTHR30572">
    <property type="entry name" value="MEMBRANE COMPONENT OF TRANSPORTER-RELATED"/>
    <property type="match status" value="1"/>
</dbReference>
<dbReference type="GO" id="GO:0005886">
    <property type="term" value="C:plasma membrane"/>
    <property type="evidence" value="ECO:0007669"/>
    <property type="project" value="TreeGrafter"/>
</dbReference>
<evidence type="ECO:0000259" key="2">
    <source>
        <dbReference type="Pfam" id="PF12704"/>
    </source>
</evidence>
<keyword evidence="1" id="KW-0812">Transmembrane</keyword>
<organism evidence="3">
    <name type="scientific">marine metagenome</name>
    <dbReference type="NCBI Taxonomy" id="408172"/>
    <lineage>
        <taxon>unclassified sequences</taxon>
        <taxon>metagenomes</taxon>
        <taxon>ecological metagenomes</taxon>
    </lineage>
</organism>
<dbReference type="EMBL" id="UINC01000421">
    <property type="protein sequence ID" value="SUZ54975.1"/>
    <property type="molecule type" value="Genomic_DNA"/>
</dbReference>
<dbReference type="Pfam" id="PF12704">
    <property type="entry name" value="MacB_PCD"/>
    <property type="match status" value="1"/>
</dbReference>
<dbReference type="PANTHER" id="PTHR30572:SF4">
    <property type="entry name" value="ABC TRANSPORTER PERMEASE YTRF"/>
    <property type="match status" value="1"/>
</dbReference>
<sequence length="313" mass="35548">MFFESLRISLSSIYMNKLRSSLTALGIIIGVLSVTVMGTLISGLDRSFENSMSWLGKDILYISRWEWFSDMEWWEVRNRPRMKLSYEEKIREMSDYAIAVSPVMQRGASLSFGDKNTQTQIFGTNVEYMETVNEDIQIGRFFSEGEERSGTRVTIIGSGIKDAFFEYQNPIGKYIKIDGIKFRVIGVLEKQGKFLGLFSVDNQAILPIGAYARLFSKRGFMRLSVKVDEEKIDDAKSELQAVMRRIRGLKPGEKDDFAINQTKAFETQYNALKYAIGGTGLFITILSLIVGGIGIMNIMFVSVKERTREIGVR</sequence>
<dbReference type="GO" id="GO:0022857">
    <property type="term" value="F:transmembrane transporter activity"/>
    <property type="evidence" value="ECO:0007669"/>
    <property type="project" value="TreeGrafter"/>
</dbReference>
<feature type="transmembrane region" description="Helical" evidence="1">
    <location>
        <begin position="21"/>
        <end position="44"/>
    </location>
</feature>
<accession>A0A381NK83</accession>